<evidence type="ECO:0000256" key="1">
    <source>
        <dbReference type="SAM" id="MobiDB-lite"/>
    </source>
</evidence>
<evidence type="ECO:0000313" key="2">
    <source>
        <dbReference type="EMBL" id="MCI3244856.1"/>
    </source>
</evidence>
<protein>
    <submittedName>
        <fullName evidence="2">Uncharacterized protein</fullName>
    </submittedName>
</protein>
<comment type="caution">
    <text evidence="2">The sequence shown here is derived from an EMBL/GenBank/DDBJ whole genome shotgun (WGS) entry which is preliminary data.</text>
</comment>
<keyword evidence="3" id="KW-1185">Reference proteome</keyword>
<reference evidence="2" key="1">
    <citation type="submission" date="2022-03" db="EMBL/GenBank/DDBJ databases">
        <title>Streptomyces 7R015 and 7R016 isolated from Barleria lupulina in Thailand.</title>
        <authorList>
            <person name="Kanchanasin P."/>
            <person name="Phongsopitanun W."/>
            <person name="Tanasupawat S."/>
        </authorList>
    </citation>
    <scope>NUCLEOTIDE SEQUENCE</scope>
    <source>
        <strain evidence="2">7R016</strain>
    </source>
</reference>
<dbReference type="EMBL" id="JALDAX010000017">
    <property type="protein sequence ID" value="MCI3244856.1"/>
    <property type="molecule type" value="Genomic_DNA"/>
</dbReference>
<feature type="region of interest" description="Disordered" evidence="1">
    <location>
        <begin position="1"/>
        <end position="25"/>
    </location>
</feature>
<sequence length="120" mass="13188">MGIRMLNRRPARAQASAEAAPAVPPASVPAFAARASTARIPTDLKVVLRRSAADLWRRLRRLTTGTGELPTWRLWAGLGRSHLTELIHRLRRTHTARTVTVFVVPTSSPTNRPDTGPAPR</sequence>
<dbReference type="Proteomes" id="UP001165270">
    <property type="component" value="Unassembled WGS sequence"/>
</dbReference>
<name>A0ABS9XRZ8_9ACTN</name>
<feature type="compositionally biased region" description="Basic residues" evidence="1">
    <location>
        <begin position="1"/>
        <end position="11"/>
    </location>
</feature>
<organism evidence="2 3">
    <name type="scientific">Streptomyces spinosisporus</name>
    <dbReference type="NCBI Taxonomy" id="2927582"/>
    <lineage>
        <taxon>Bacteria</taxon>
        <taxon>Bacillati</taxon>
        <taxon>Actinomycetota</taxon>
        <taxon>Actinomycetes</taxon>
        <taxon>Kitasatosporales</taxon>
        <taxon>Streptomycetaceae</taxon>
        <taxon>Streptomyces</taxon>
    </lineage>
</organism>
<proteinExistence type="predicted"/>
<feature type="compositionally biased region" description="Low complexity" evidence="1">
    <location>
        <begin position="12"/>
        <end position="21"/>
    </location>
</feature>
<dbReference type="RefSeq" id="WP_242712611.1">
    <property type="nucleotide sequence ID" value="NZ_JALDAX010000017.1"/>
</dbReference>
<evidence type="ECO:0000313" key="3">
    <source>
        <dbReference type="Proteomes" id="UP001165270"/>
    </source>
</evidence>
<accession>A0ABS9XRZ8</accession>
<gene>
    <name evidence="2" type="ORF">MQN93_34605</name>
</gene>